<evidence type="ECO:0000313" key="2">
    <source>
        <dbReference type="Proteomes" id="UP000449846"/>
    </source>
</evidence>
<dbReference type="OrthoDB" id="7773407at2"/>
<name>A0A844HKD8_9RHOB</name>
<reference evidence="1 2" key="1">
    <citation type="submission" date="2019-11" db="EMBL/GenBank/DDBJ databases">
        <authorList>
            <person name="Dong K."/>
        </authorList>
    </citation>
    <scope>NUCLEOTIDE SEQUENCE [LARGE SCALE GENOMIC DNA]</scope>
    <source>
        <strain evidence="1 2">NBRC 112902</strain>
    </source>
</reference>
<dbReference type="Proteomes" id="UP000449846">
    <property type="component" value="Unassembled WGS sequence"/>
</dbReference>
<protein>
    <submittedName>
        <fullName evidence="1">Uncharacterized protein</fullName>
    </submittedName>
</protein>
<proteinExistence type="predicted"/>
<organism evidence="1 2">
    <name type="scientific">Paracoccus litorisediminis</name>
    <dbReference type="NCBI Taxonomy" id="2006130"/>
    <lineage>
        <taxon>Bacteria</taxon>
        <taxon>Pseudomonadati</taxon>
        <taxon>Pseudomonadota</taxon>
        <taxon>Alphaproteobacteria</taxon>
        <taxon>Rhodobacterales</taxon>
        <taxon>Paracoccaceae</taxon>
        <taxon>Paracoccus</taxon>
    </lineage>
</organism>
<gene>
    <name evidence="1" type="ORF">GL300_15720</name>
</gene>
<sequence>MQPAEFKRGATFKADLSFDDDDEWALVYPHDSVEAAVRFGHRRYPLAITVDPVNRKITAVADDTANWPITGTGLASFDYWITKGGERLPFPGSHNVPLKIIEGATR</sequence>
<dbReference type="EMBL" id="WMIG01000009">
    <property type="protein sequence ID" value="MTH60663.1"/>
    <property type="molecule type" value="Genomic_DNA"/>
</dbReference>
<dbReference type="AlphaFoldDB" id="A0A844HKD8"/>
<comment type="caution">
    <text evidence="1">The sequence shown here is derived from an EMBL/GenBank/DDBJ whole genome shotgun (WGS) entry which is preliminary data.</text>
</comment>
<keyword evidence="2" id="KW-1185">Reference proteome</keyword>
<evidence type="ECO:0000313" key="1">
    <source>
        <dbReference type="EMBL" id="MTH60663.1"/>
    </source>
</evidence>
<accession>A0A844HKD8</accession>